<feature type="compositionally biased region" description="Low complexity" evidence="1">
    <location>
        <begin position="111"/>
        <end position="123"/>
    </location>
</feature>
<keyword evidence="3" id="KW-1185">Reference proteome</keyword>
<evidence type="ECO:0000313" key="2">
    <source>
        <dbReference type="EMBL" id="KAK0531870.1"/>
    </source>
</evidence>
<feature type="compositionally biased region" description="Low complexity" evidence="1">
    <location>
        <begin position="74"/>
        <end position="91"/>
    </location>
</feature>
<accession>A0AAN6GBE6</accession>
<evidence type="ECO:0000313" key="3">
    <source>
        <dbReference type="Proteomes" id="UP001176521"/>
    </source>
</evidence>
<proteinExistence type="predicted"/>
<evidence type="ECO:0000256" key="1">
    <source>
        <dbReference type="SAM" id="MobiDB-lite"/>
    </source>
</evidence>
<name>A0AAN6GBE6_9BASI</name>
<dbReference type="Proteomes" id="UP001176521">
    <property type="component" value="Unassembled WGS sequence"/>
</dbReference>
<feature type="region of interest" description="Disordered" evidence="1">
    <location>
        <begin position="164"/>
        <end position="196"/>
    </location>
</feature>
<sequence>MATIAVQSSRPSHRLHQSFPPAAFVQDGVSSSPLLSSLEREAILTLSRRTLSLRRKASSNSLFAITKSIKSPVAASPSATSDASPKTASSKQSSWVRRVSDAFSMTRRDSSASSIDSRHSSAPSPFPADLHEDESTAHHNARQAFDEIERPAYELMFDPQPRLRRQTSDESFQCRGLSTSSSTDCHPSPASELRKLDRDDAHTSYCSIELDDGRTTSYDRDSAVLHTRTSFSNFSISSEASGSSLTSTSDYALPITPSSVERPLRPKTRPPSLSLNDNEILAIEDLAHSDKFSALGIYDAITSSHSSVYSHFQAFAPPELTPTALASESGQDFMLLAPPPAMSSLPNMGGPRRSASCDGRCGFSASSSSSTTPTRHTPRLDAPTHAVDDVRLWVRFVGLPSDEALDSISVSAKLSHSSLRSPTSSSLAPTGTVAAVAAAAARRTNNPPVAPFEINPLSTVAQLKARLAEMVHERFGLAVSADELTVSMHSIVSGLSQQQQRQQQQQQLLSATSPTLRLSCSGASSDAGTATPHMMPAAWSSTASLPSLSAGSDSHNNGCGVSAYAYTSTLAGGASSIYSGISSGNSFIGKSGRPMAALFPAAAPPPLTIVTELRQGECTLWNEGVEDGFTLVARIRSLAFF</sequence>
<protein>
    <submittedName>
        <fullName evidence="2">Uncharacterized protein</fullName>
    </submittedName>
</protein>
<gene>
    <name evidence="2" type="ORF">OC842_003486</name>
</gene>
<dbReference type="EMBL" id="JAPDMQ010000174">
    <property type="protein sequence ID" value="KAK0531870.1"/>
    <property type="molecule type" value="Genomic_DNA"/>
</dbReference>
<feature type="region of interest" description="Disordered" evidence="1">
    <location>
        <begin position="341"/>
        <end position="382"/>
    </location>
</feature>
<organism evidence="2 3">
    <name type="scientific">Tilletia horrida</name>
    <dbReference type="NCBI Taxonomy" id="155126"/>
    <lineage>
        <taxon>Eukaryota</taxon>
        <taxon>Fungi</taxon>
        <taxon>Dikarya</taxon>
        <taxon>Basidiomycota</taxon>
        <taxon>Ustilaginomycotina</taxon>
        <taxon>Exobasidiomycetes</taxon>
        <taxon>Tilletiales</taxon>
        <taxon>Tilletiaceae</taxon>
        <taxon>Tilletia</taxon>
    </lineage>
</organism>
<feature type="region of interest" description="Disordered" evidence="1">
    <location>
        <begin position="255"/>
        <end position="274"/>
    </location>
</feature>
<feature type="compositionally biased region" description="Polar residues" evidence="1">
    <location>
        <begin position="176"/>
        <end position="185"/>
    </location>
</feature>
<reference evidence="2" key="1">
    <citation type="journal article" date="2023" name="PhytoFront">
        <title>Draft Genome Resources of Seven Strains of Tilletia horrida, Causal Agent of Kernel Smut of Rice.</title>
        <authorList>
            <person name="Khanal S."/>
            <person name="Antony Babu S."/>
            <person name="Zhou X.G."/>
        </authorList>
    </citation>
    <scope>NUCLEOTIDE SEQUENCE</scope>
    <source>
        <strain evidence="2">TX3</strain>
    </source>
</reference>
<dbReference type="AlphaFoldDB" id="A0AAN6GBE6"/>
<comment type="caution">
    <text evidence="2">The sequence shown here is derived from an EMBL/GenBank/DDBJ whole genome shotgun (WGS) entry which is preliminary data.</text>
</comment>
<feature type="region of interest" description="Disordered" evidence="1">
    <location>
        <begin position="74"/>
        <end position="140"/>
    </location>
</feature>